<evidence type="ECO:0000256" key="2">
    <source>
        <dbReference type="SAM" id="SignalP"/>
    </source>
</evidence>
<feature type="domain" description="Solute-binding protein family 3/N-terminal" evidence="3">
    <location>
        <begin position="35"/>
        <end position="264"/>
    </location>
</feature>
<dbReference type="InterPro" id="IPR001638">
    <property type="entry name" value="Solute-binding_3/MltF_N"/>
</dbReference>
<evidence type="ECO:0000313" key="4">
    <source>
        <dbReference type="EMBL" id="WYJ76844.1"/>
    </source>
</evidence>
<feature type="signal peptide" evidence="2">
    <location>
        <begin position="1"/>
        <end position="27"/>
    </location>
</feature>
<dbReference type="PROSITE" id="PS51257">
    <property type="entry name" value="PROKAR_LIPOPROTEIN"/>
    <property type="match status" value="1"/>
</dbReference>
<keyword evidence="1 2" id="KW-0732">Signal</keyword>
<dbReference type="Proteomes" id="UP000664701">
    <property type="component" value="Chromosome"/>
</dbReference>
<evidence type="ECO:0000256" key="1">
    <source>
        <dbReference type="ARBA" id="ARBA00022729"/>
    </source>
</evidence>
<accession>A0ABZ2SLY5</accession>
<organism evidence="4 5">
    <name type="scientific">Candidatus Enterococcus lowellii</name>
    <dbReference type="NCBI Taxonomy" id="2230877"/>
    <lineage>
        <taxon>Bacteria</taxon>
        <taxon>Bacillati</taxon>
        <taxon>Bacillota</taxon>
        <taxon>Bacilli</taxon>
        <taxon>Lactobacillales</taxon>
        <taxon>Enterococcaceae</taxon>
        <taxon>Enterococcus</taxon>
    </lineage>
</organism>
<reference evidence="4 5" key="1">
    <citation type="submission" date="2021-03" db="EMBL/GenBank/DDBJ databases">
        <authorList>
            <person name="Gilmore M.S."/>
            <person name="Schwartzman J."/>
            <person name="Van Tyne D."/>
            <person name="Martin M."/>
            <person name="Earl A.M."/>
            <person name="Manson A.L."/>
            <person name="Straub T."/>
            <person name="Salamzade R."/>
            <person name="Saavedra J."/>
            <person name="Lebreton F."/>
            <person name="Prichula J."/>
            <person name="Schaufler K."/>
            <person name="Gaca A."/>
            <person name="Sgardioli B."/>
            <person name="Wagenaar J."/>
            <person name="Strong T."/>
        </authorList>
    </citation>
    <scope>NUCLEOTIDE SEQUENCE [LARGE SCALE GENOMIC DNA]</scope>
    <source>
        <strain evidence="4 5">DIV2402</strain>
    </source>
</reference>
<dbReference type="EMBL" id="CP147251">
    <property type="protein sequence ID" value="WYJ76844.1"/>
    <property type="molecule type" value="Genomic_DNA"/>
</dbReference>
<dbReference type="PANTHER" id="PTHR35936">
    <property type="entry name" value="MEMBRANE-BOUND LYTIC MUREIN TRANSGLYCOSYLASE F"/>
    <property type="match status" value="1"/>
</dbReference>
<protein>
    <submittedName>
        <fullName evidence="4">L-cystine transport system substrate-binding protein</fullName>
    </submittedName>
</protein>
<dbReference type="RefSeq" id="WP_207940967.1">
    <property type="nucleotide sequence ID" value="NZ_CP147251.1"/>
</dbReference>
<dbReference type="Pfam" id="PF00497">
    <property type="entry name" value="SBP_bac_3"/>
    <property type="match status" value="1"/>
</dbReference>
<name>A0ABZ2SLY5_9ENTE</name>
<reference evidence="4 5" key="2">
    <citation type="submission" date="2024-03" db="EMBL/GenBank/DDBJ databases">
        <title>The Genome Sequence of Enterococcus sp. DIV2402.</title>
        <authorList>
            <consortium name="The Broad Institute Genomics Platform"/>
            <consortium name="The Broad Institute Microbial Omics Core"/>
            <consortium name="The Broad Institute Genomic Center for Infectious Diseases"/>
            <person name="Earl A."/>
            <person name="Manson A."/>
            <person name="Gilmore M."/>
            <person name="Schwartman J."/>
            <person name="Shea T."/>
            <person name="Abouelleil A."/>
            <person name="Cao P."/>
            <person name="Chapman S."/>
            <person name="Cusick C."/>
            <person name="Young S."/>
            <person name="Neafsey D."/>
            <person name="Nusbaum C."/>
            <person name="Birren B."/>
        </authorList>
    </citation>
    <scope>NUCLEOTIDE SEQUENCE [LARGE SCALE GENOMIC DNA]</scope>
    <source>
        <strain evidence="4 5">DIV2402</strain>
    </source>
</reference>
<dbReference type="Gene3D" id="3.40.190.10">
    <property type="entry name" value="Periplasmic binding protein-like II"/>
    <property type="match status" value="2"/>
</dbReference>
<feature type="chain" id="PRO_5047157244" evidence="2">
    <location>
        <begin position="28"/>
        <end position="268"/>
    </location>
</feature>
<gene>
    <name evidence="4" type="ORF">DOK78_001481</name>
</gene>
<evidence type="ECO:0000313" key="5">
    <source>
        <dbReference type="Proteomes" id="UP000664701"/>
    </source>
</evidence>
<dbReference type="SMART" id="SM00062">
    <property type="entry name" value="PBPb"/>
    <property type="match status" value="1"/>
</dbReference>
<proteinExistence type="predicted"/>
<evidence type="ECO:0000259" key="3">
    <source>
        <dbReference type="SMART" id="SM00062"/>
    </source>
</evidence>
<sequence length="268" mass="29769">MKKSRWVTSGVITAALFVLGACGNNSAATEEKGTEIKIGTGNDALPFAYLNENGELDGYDVAILKAIDEKLPDYTFVLEGADFSTTLSNLESKKVDIAAYEYEINDERQEKFIYGDVGYSVWDTYIIFDPANGSTYNTFDDLAGKKIYVTTATNQAVMAENYLSEHPDAFELVYGEYNNEQIVQALTSGVVDATLSPQYQLDNWNNSFNTSLERGNEPVHNSNAFLLFNKKTDEKLIEAVNTGLQELIDDGTVKKLSEQYLKGDYVPK</sequence>
<keyword evidence="5" id="KW-1185">Reference proteome</keyword>
<dbReference type="SUPFAM" id="SSF53850">
    <property type="entry name" value="Periplasmic binding protein-like II"/>
    <property type="match status" value="1"/>
</dbReference>
<dbReference type="PANTHER" id="PTHR35936:SF18">
    <property type="entry name" value="L-CYSTINE-BINDING PROTEIN TCYJ"/>
    <property type="match status" value="1"/>
</dbReference>